<keyword evidence="7" id="KW-1185">Reference proteome</keyword>
<dbReference type="PANTHER" id="PTHR10361">
    <property type="entry name" value="SODIUM-BILE ACID COTRANSPORTER"/>
    <property type="match status" value="1"/>
</dbReference>
<feature type="transmembrane region" description="Helical" evidence="5">
    <location>
        <begin position="116"/>
        <end position="138"/>
    </location>
</feature>
<dbReference type="InterPro" id="IPR004710">
    <property type="entry name" value="Bilac:Na_transpt"/>
</dbReference>
<protein>
    <submittedName>
        <fullName evidence="6">Bile acid:sodium symporter</fullName>
    </submittedName>
</protein>
<keyword evidence="3 5" id="KW-1133">Transmembrane helix</keyword>
<feature type="transmembrane region" description="Helical" evidence="5">
    <location>
        <begin position="274"/>
        <end position="294"/>
    </location>
</feature>
<dbReference type="KEGG" id="ssai:N0B31_14925"/>
<keyword evidence="4 5" id="KW-0472">Membrane</keyword>
<accession>A0A9E7R0K6</accession>
<feature type="transmembrane region" description="Helical" evidence="5">
    <location>
        <begin position="83"/>
        <end position="104"/>
    </location>
</feature>
<dbReference type="Pfam" id="PF01758">
    <property type="entry name" value="SBF"/>
    <property type="match status" value="1"/>
</dbReference>
<evidence type="ECO:0000256" key="1">
    <source>
        <dbReference type="ARBA" id="ARBA00004141"/>
    </source>
</evidence>
<dbReference type="AlphaFoldDB" id="A0A9E7R0K6"/>
<feature type="transmembrane region" description="Helical" evidence="5">
    <location>
        <begin position="150"/>
        <end position="171"/>
    </location>
</feature>
<organism evidence="6 7">
    <name type="scientific">Salinirubellus salinus</name>
    <dbReference type="NCBI Taxonomy" id="1364945"/>
    <lineage>
        <taxon>Archaea</taxon>
        <taxon>Methanobacteriati</taxon>
        <taxon>Methanobacteriota</taxon>
        <taxon>Stenosarchaea group</taxon>
        <taxon>Halobacteria</taxon>
        <taxon>Halobacteriales</taxon>
        <taxon>Natronomonadaceae</taxon>
        <taxon>Salinirubellus</taxon>
    </lineage>
</organism>
<dbReference type="EMBL" id="CP104003">
    <property type="protein sequence ID" value="UWM53427.1"/>
    <property type="molecule type" value="Genomic_DNA"/>
</dbReference>
<name>A0A9E7R0K6_9EURY</name>
<evidence type="ECO:0000256" key="2">
    <source>
        <dbReference type="ARBA" id="ARBA00022692"/>
    </source>
</evidence>
<dbReference type="InterPro" id="IPR002657">
    <property type="entry name" value="BilAc:Na_symport/Acr3"/>
</dbReference>
<evidence type="ECO:0000256" key="3">
    <source>
        <dbReference type="ARBA" id="ARBA00022989"/>
    </source>
</evidence>
<dbReference type="Gene3D" id="1.20.1530.20">
    <property type="match status" value="1"/>
</dbReference>
<feature type="transmembrane region" description="Helical" evidence="5">
    <location>
        <begin position="209"/>
        <end position="234"/>
    </location>
</feature>
<dbReference type="RefSeq" id="WP_260592421.1">
    <property type="nucleotide sequence ID" value="NZ_CP104003.1"/>
</dbReference>
<proteinExistence type="predicted"/>
<dbReference type="Proteomes" id="UP001057580">
    <property type="component" value="Chromosome"/>
</dbReference>
<feature type="transmembrane region" description="Helical" evidence="5">
    <location>
        <begin position="183"/>
        <end position="203"/>
    </location>
</feature>
<evidence type="ECO:0000256" key="4">
    <source>
        <dbReference type="ARBA" id="ARBA00023136"/>
    </source>
</evidence>
<evidence type="ECO:0000313" key="6">
    <source>
        <dbReference type="EMBL" id="UWM53427.1"/>
    </source>
</evidence>
<dbReference type="GeneID" id="74943741"/>
<keyword evidence="2 5" id="KW-0812">Transmembrane</keyword>
<evidence type="ECO:0000256" key="5">
    <source>
        <dbReference type="SAM" id="Phobius"/>
    </source>
</evidence>
<dbReference type="PANTHER" id="PTHR10361:SF28">
    <property type="entry name" value="P3 PROTEIN-RELATED"/>
    <property type="match status" value="1"/>
</dbReference>
<sequence>MIAEQVRVGLEPVISLLLTVQGIAATVGLAALMAQFGIQLTVGDLRQTTREYNLVSRWLVANLLFLPLVAALFGVVFQLPRPLLLTLVLVAVAPGAPFIPPLVAMAGHDSHEAVRLTAALTVVAVLTVPLFVAALLFVLDIETDFSPWRLLSPLGIVLVAPMIAGIAVRTWRPELAERLARPITLLANLSLLLALGIIALLGLPQVVGIFAVLVGTGAILLLSLFVLVSIGIGWVLGGPTAQSRRILALGTAGRNVNIALFVATGAFPESGVNGGIIAFTVLMFVLSILVARYWRRKPLDGESSTAVSGLNS</sequence>
<dbReference type="InterPro" id="IPR038770">
    <property type="entry name" value="Na+/solute_symporter_sf"/>
</dbReference>
<evidence type="ECO:0000313" key="7">
    <source>
        <dbReference type="Proteomes" id="UP001057580"/>
    </source>
</evidence>
<reference evidence="6" key="1">
    <citation type="submission" date="2022-09" db="EMBL/GenBank/DDBJ databases">
        <title>Diverse halophilic archaea isolated from saline environments.</title>
        <authorList>
            <person name="Cui H.-L."/>
        </authorList>
    </citation>
    <scope>NUCLEOTIDE SEQUENCE</scope>
    <source>
        <strain evidence="6">ZS-35-S2</strain>
    </source>
</reference>
<gene>
    <name evidence="6" type="ORF">N0B31_14925</name>
</gene>
<dbReference type="GO" id="GO:0016020">
    <property type="term" value="C:membrane"/>
    <property type="evidence" value="ECO:0007669"/>
    <property type="project" value="UniProtKB-SubCell"/>
</dbReference>
<feature type="transmembrane region" description="Helical" evidence="5">
    <location>
        <begin position="12"/>
        <end position="34"/>
    </location>
</feature>
<comment type="subcellular location">
    <subcellularLocation>
        <location evidence="1">Membrane</location>
        <topology evidence="1">Multi-pass membrane protein</topology>
    </subcellularLocation>
</comment>
<feature type="transmembrane region" description="Helical" evidence="5">
    <location>
        <begin position="55"/>
        <end position="77"/>
    </location>
</feature>